<proteinExistence type="predicted"/>
<feature type="region of interest" description="Disordered" evidence="2">
    <location>
        <begin position="299"/>
        <end position="337"/>
    </location>
</feature>
<feature type="coiled-coil region" evidence="1">
    <location>
        <begin position="140"/>
        <end position="241"/>
    </location>
</feature>
<feature type="coiled-coil region" evidence="1">
    <location>
        <begin position="29"/>
        <end position="56"/>
    </location>
</feature>
<accession>A0A0N4V629</accession>
<feature type="compositionally biased region" description="Polar residues" evidence="2">
    <location>
        <begin position="326"/>
        <end position="337"/>
    </location>
</feature>
<sequence>MLNKRLSERPPDDGIAGLQEELILVKMREAEASLSIKEMRQRLAELEQHWTKYVQKRSNDTYGSSKSQENPGDSHPQQSSPSNVPQTARQRLAKLTASLIGVGNSDTNDNDAEYSNCLHFLDALTLRELEDQLMGIRIREADTVAELKEMRQKVMELETQNHVCTNQLKRQDEELKRMREERDSVMQKEKEMVEVVKEERRKAMEAESELKEQSVMQRLKYSEAMQHIADLKQTIAQLELKKAEKWTHAQLRGSSVCDMDDESVGAMGSRHSVASGDALSIGSEDLTALIADMTVRVPDMNEDGSATETEEHRVKKLGVEEDGNDTTDSGLQMSDGL</sequence>
<evidence type="ECO:0000256" key="2">
    <source>
        <dbReference type="SAM" id="MobiDB-lite"/>
    </source>
</evidence>
<feature type="region of interest" description="Disordered" evidence="2">
    <location>
        <begin position="56"/>
        <end position="88"/>
    </location>
</feature>
<feature type="compositionally biased region" description="Basic and acidic residues" evidence="2">
    <location>
        <begin position="309"/>
        <end position="319"/>
    </location>
</feature>
<gene>
    <name evidence="3" type="ORF">EVEC_LOCUS5312</name>
</gene>
<dbReference type="AlphaFoldDB" id="A0A0N4V629"/>
<dbReference type="OrthoDB" id="295078at2759"/>
<organism evidence="5">
    <name type="scientific">Enterobius vermicularis</name>
    <name type="common">Human pinworm</name>
    <dbReference type="NCBI Taxonomy" id="51028"/>
    <lineage>
        <taxon>Eukaryota</taxon>
        <taxon>Metazoa</taxon>
        <taxon>Ecdysozoa</taxon>
        <taxon>Nematoda</taxon>
        <taxon>Chromadorea</taxon>
        <taxon>Rhabditida</taxon>
        <taxon>Spirurina</taxon>
        <taxon>Oxyuridomorpha</taxon>
        <taxon>Oxyuroidea</taxon>
        <taxon>Oxyuridae</taxon>
        <taxon>Enterobius</taxon>
    </lineage>
</organism>
<evidence type="ECO:0000313" key="3">
    <source>
        <dbReference type="EMBL" id="VDD90561.1"/>
    </source>
</evidence>
<name>A0A0N4V629_ENTVE</name>
<keyword evidence="1" id="KW-0175">Coiled coil</keyword>
<evidence type="ECO:0000256" key="1">
    <source>
        <dbReference type="SAM" id="Coils"/>
    </source>
</evidence>
<feature type="compositionally biased region" description="Polar residues" evidence="2">
    <location>
        <begin position="60"/>
        <end position="88"/>
    </location>
</feature>
<reference evidence="5" key="1">
    <citation type="submission" date="2017-02" db="UniProtKB">
        <authorList>
            <consortium name="WormBaseParasite"/>
        </authorList>
    </citation>
    <scope>IDENTIFICATION</scope>
</reference>
<dbReference type="EMBL" id="UXUI01008123">
    <property type="protein sequence ID" value="VDD90561.1"/>
    <property type="molecule type" value="Genomic_DNA"/>
</dbReference>
<dbReference type="Proteomes" id="UP000274131">
    <property type="component" value="Unassembled WGS sequence"/>
</dbReference>
<dbReference type="STRING" id="51028.A0A0N4V629"/>
<dbReference type="WBParaSite" id="EVEC_0000570101-mRNA-1">
    <property type="protein sequence ID" value="EVEC_0000570101-mRNA-1"/>
    <property type="gene ID" value="EVEC_0000570101"/>
</dbReference>
<reference evidence="3 4" key="2">
    <citation type="submission" date="2018-10" db="EMBL/GenBank/DDBJ databases">
        <authorList>
            <consortium name="Pathogen Informatics"/>
        </authorList>
    </citation>
    <scope>NUCLEOTIDE SEQUENCE [LARGE SCALE GENOMIC DNA]</scope>
</reference>
<keyword evidence="4" id="KW-1185">Reference proteome</keyword>
<protein>
    <submittedName>
        <fullName evidence="5">Ypt/Rab-GAP domain of gyp1p superfamily protein</fullName>
    </submittedName>
</protein>
<evidence type="ECO:0000313" key="5">
    <source>
        <dbReference type="WBParaSite" id="EVEC_0000570101-mRNA-1"/>
    </source>
</evidence>
<evidence type="ECO:0000313" key="4">
    <source>
        <dbReference type="Proteomes" id="UP000274131"/>
    </source>
</evidence>